<accession>A0ABU1Q7B3</accession>
<gene>
    <name evidence="3" type="ORF">J2S66_007157</name>
</gene>
<dbReference type="RefSeq" id="WP_310313901.1">
    <property type="nucleotide sequence ID" value="NZ_BAAAXB010000001.1"/>
</dbReference>
<keyword evidence="2" id="KW-1133">Transmembrane helix</keyword>
<keyword evidence="2" id="KW-0812">Transmembrane</keyword>
<keyword evidence="4" id="KW-1185">Reference proteome</keyword>
<reference evidence="3 4" key="1">
    <citation type="submission" date="2023-07" db="EMBL/GenBank/DDBJ databases">
        <title>Sequencing the genomes of 1000 actinobacteria strains.</title>
        <authorList>
            <person name="Klenk H.-P."/>
        </authorList>
    </citation>
    <scope>NUCLEOTIDE SEQUENCE [LARGE SCALE GENOMIC DNA]</scope>
    <source>
        <strain evidence="3 4">DSM 43749</strain>
    </source>
</reference>
<feature type="region of interest" description="Disordered" evidence="1">
    <location>
        <begin position="37"/>
        <end position="68"/>
    </location>
</feature>
<name>A0ABU1Q7B3_9PSEU</name>
<evidence type="ECO:0000313" key="4">
    <source>
        <dbReference type="Proteomes" id="UP001268819"/>
    </source>
</evidence>
<keyword evidence="2" id="KW-0472">Membrane</keyword>
<evidence type="ECO:0000256" key="1">
    <source>
        <dbReference type="SAM" id="MobiDB-lite"/>
    </source>
</evidence>
<evidence type="ECO:0008006" key="5">
    <source>
        <dbReference type="Google" id="ProtNLM"/>
    </source>
</evidence>
<sequence>MSLELADQVASVTSAVLGAAGLVCALVGLVLQRRDRERAPADPYAAPPAPTPLAGPDAGGGLYVPERGEWVPDPSHLPPYGGTPDHWQPPAFEDVPPTTGRTLLVVGASLLGLCAVAALVGLAL</sequence>
<feature type="transmembrane region" description="Helical" evidence="2">
    <location>
        <begin position="12"/>
        <end position="31"/>
    </location>
</feature>
<dbReference type="Proteomes" id="UP001268819">
    <property type="component" value="Unassembled WGS sequence"/>
</dbReference>
<comment type="caution">
    <text evidence="3">The sequence shown here is derived from an EMBL/GenBank/DDBJ whole genome shotgun (WGS) entry which is preliminary data.</text>
</comment>
<protein>
    <recommendedName>
        <fullName evidence="5">MYXO-CTERM domain-containing protein</fullName>
    </recommendedName>
</protein>
<evidence type="ECO:0000313" key="3">
    <source>
        <dbReference type="EMBL" id="MDR6598773.1"/>
    </source>
</evidence>
<evidence type="ECO:0000256" key="2">
    <source>
        <dbReference type="SAM" id="Phobius"/>
    </source>
</evidence>
<proteinExistence type="predicted"/>
<organism evidence="3 4">
    <name type="scientific">Saccharothrix longispora</name>
    <dbReference type="NCBI Taxonomy" id="33920"/>
    <lineage>
        <taxon>Bacteria</taxon>
        <taxon>Bacillati</taxon>
        <taxon>Actinomycetota</taxon>
        <taxon>Actinomycetes</taxon>
        <taxon>Pseudonocardiales</taxon>
        <taxon>Pseudonocardiaceae</taxon>
        <taxon>Saccharothrix</taxon>
    </lineage>
</organism>
<dbReference type="EMBL" id="JAVDSG010000001">
    <property type="protein sequence ID" value="MDR6598773.1"/>
    <property type="molecule type" value="Genomic_DNA"/>
</dbReference>
<feature type="transmembrane region" description="Helical" evidence="2">
    <location>
        <begin position="103"/>
        <end position="123"/>
    </location>
</feature>